<dbReference type="GO" id="GO:0005789">
    <property type="term" value="C:endoplasmic reticulum membrane"/>
    <property type="evidence" value="ECO:0007669"/>
    <property type="project" value="TreeGrafter"/>
</dbReference>
<dbReference type="GO" id="GO:0061666">
    <property type="term" value="F:UFM1 ligase activity"/>
    <property type="evidence" value="ECO:0007669"/>
    <property type="project" value="InterPro"/>
</dbReference>
<feature type="domain" description="E3 UFM1-protein ligase 1-like N-terminal" evidence="4">
    <location>
        <begin position="7"/>
        <end position="79"/>
    </location>
</feature>
<dbReference type="GO" id="GO:0034976">
    <property type="term" value="P:response to endoplasmic reticulum stress"/>
    <property type="evidence" value="ECO:0007669"/>
    <property type="project" value="TreeGrafter"/>
</dbReference>
<evidence type="ECO:0000259" key="4">
    <source>
        <dbReference type="Pfam" id="PF09743"/>
    </source>
</evidence>
<dbReference type="GO" id="GO:0032434">
    <property type="term" value="P:regulation of proteasomal ubiquitin-dependent protein catabolic process"/>
    <property type="evidence" value="ECO:0007669"/>
    <property type="project" value="TreeGrafter"/>
</dbReference>
<evidence type="ECO:0000256" key="2">
    <source>
        <dbReference type="ARBA" id="ARBA00014160"/>
    </source>
</evidence>
<evidence type="ECO:0000313" key="6">
    <source>
        <dbReference type="Proteomes" id="UP000759131"/>
    </source>
</evidence>
<organism evidence="5">
    <name type="scientific">Medioppia subpectinata</name>
    <dbReference type="NCBI Taxonomy" id="1979941"/>
    <lineage>
        <taxon>Eukaryota</taxon>
        <taxon>Metazoa</taxon>
        <taxon>Ecdysozoa</taxon>
        <taxon>Arthropoda</taxon>
        <taxon>Chelicerata</taxon>
        <taxon>Arachnida</taxon>
        <taxon>Acari</taxon>
        <taxon>Acariformes</taxon>
        <taxon>Sarcoptiformes</taxon>
        <taxon>Oribatida</taxon>
        <taxon>Brachypylina</taxon>
        <taxon>Oppioidea</taxon>
        <taxon>Oppiidae</taxon>
        <taxon>Medioppia</taxon>
    </lineage>
</organism>
<dbReference type="Proteomes" id="UP000759131">
    <property type="component" value="Unassembled WGS sequence"/>
</dbReference>
<dbReference type="OrthoDB" id="10258297at2759"/>
<evidence type="ECO:0000256" key="1">
    <source>
        <dbReference type="ARBA" id="ARBA00003950"/>
    </source>
</evidence>
<keyword evidence="6" id="KW-1185">Reference proteome</keyword>
<name>A0A7R9QHK4_9ACAR</name>
<dbReference type="InterPro" id="IPR018611">
    <property type="entry name" value="Ufl1"/>
</dbReference>
<evidence type="ECO:0000256" key="3">
    <source>
        <dbReference type="ARBA" id="ARBA00030452"/>
    </source>
</evidence>
<dbReference type="PANTHER" id="PTHR31057">
    <property type="entry name" value="E3 UFM1-PROTEIN LIGASE 1"/>
    <property type="match status" value="1"/>
</dbReference>
<reference evidence="5" key="1">
    <citation type="submission" date="2020-11" db="EMBL/GenBank/DDBJ databases">
        <authorList>
            <person name="Tran Van P."/>
        </authorList>
    </citation>
    <scope>NUCLEOTIDE SEQUENCE</scope>
</reference>
<feature type="non-terminal residue" evidence="5">
    <location>
        <position position="1"/>
    </location>
</feature>
<dbReference type="InterPro" id="IPR056579">
    <property type="entry name" value="Ufl1_N"/>
</dbReference>
<dbReference type="Pfam" id="PF09743">
    <property type="entry name" value="E3_UFM1_ligase"/>
    <property type="match status" value="1"/>
</dbReference>
<dbReference type="GO" id="GO:1990592">
    <property type="term" value="P:protein K69-linked ufmylation"/>
    <property type="evidence" value="ECO:0007669"/>
    <property type="project" value="TreeGrafter"/>
</dbReference>
<dbReference type="PANTHER" id="PTHR31057:SF0">
    <property type="entry name" value="E3 UFM1-PROTEIN LIGASE 1"/>
    <property type="match status" value="1"/>
</dbReference>
<dbReference type="EMBL" id="CAJPIZ010033371">
    <property type="protein sequence ID" value="CAG2120426.1"/>
    <property type="molecule type" value="Genomic_DNA"/>
</dbReference>
<proteinExistence type="predicted"/>
<accession>A0A7R9QHK4</accession>
<dbReference type="EMBL" id="OC887946">
    <property type="protein sequence ID" value="CAD7645155.1"/>
    <property type="molecule type" value="Genomic_DNA"/>
</dbReference>
<sequence length="79" mass="9277">MSTDWEDVKRLAADFQRTQLSETLLRLSERNCVEIMKRLIEMKLLDVIFTSDGKEYITEEHLLREIEDELFSAGGRISL</sequence>
<evidence type="ECO:0000313" key="5">
    <source>
        <dbReference type="EMBL" id="CAD7645155.1"/>
    </source>
</evidence>
<protein>
    <recommendedName>
        <fullName evidence="2">E3 UFM1-protein ligase 1 homolog</fullName>
    </recommendedName>
    <alternativeName>
        <fullName evidence="3">E3 UFM1-protein transferase 1 homolog</fullName>
    </alternativeName>
</protein>
<comment type="function">
    <text evidence="1">E3 UFM1-protein ligase that mediates ufmylation of target proteins.</text>
</comment>
<gene>
    <name evidence="5" type="ORF">OSB1V03_LOCUS20373</name>
</gene>
<dbReference type="AlphaFoldDB" id="A0A7R9QHK4"/>